<reference evidence="3" key="1">
    <citation type="journal article" date="2019" name="Int. J. Syst. Evol. Microbiol.">
        <title>The Global Catalogue of Microorganisms (GCM) 10K type strain sequencing project: providing services to taxonomists for standard genome sequencing and annotation.</title>
        <authorList>
            <consortium name="The Broad Institute Genomics Platform"/>
            <consortium name="The Broad Institute Genome Sequencing Center for Infectious Disease"/>
            <person name="Wu L."/>
            <person name="Ma J."/>
        </authorList>
    </citation>
    <scope>NUCLEOTIDE SEQUENCE [LARGE SCALE GENOMIC DNA]</scope>
    <source>
        <strain evidence="3">JCM 18537</strain>
    </source>
</reference>
<evidence type="ECO:0000313" key="3">
    <source>
        <dbReference type="Proteomes" id="UP001501645"/>
    </source>
</evidence>
<dbReference type="Proteomes" id="UP001501645">
    <property type="component" value="Unassembled WGS sequence"/>
</dbReference>
<gene>
    <name evidence="2" type="ORF">GCM10023351_09420</name>
</gene>
<dbReference type="EMBL" id="BAABKO010000001">
    <property type="protein sequence ID" value="GAA4768050.1"/>
    <property type="molecule type" value="Genomic_DNA"/>
</dbReference>
<accession>A0ABP8ZXE3</accession>
<comment type="caution">
    <text evidence="2">The sequence shown here is derived from an EMBL/GenBank/DDBJ whole genome shotgun (WGS) entry which is preliminary data.</text>
</comment>
<keyword evidence="1" id="KW-1133">Transmembrane helix</keyword>
<evidence type="ECO:0000313" key="2">
    <source>
        <dbReference type="EMBL" id="GAA4768050.1"/>
    </source>
</evidence>
<organism evidence="2 3">
    <name type="scientific">Microbacterium gilvum</name>
    <dbReference type="NCBI Taxonomy" id="1336204"/>
    <lineage>
        <taxon>Bacteria</taxon>
        <taxon>Bacillati</taxon>
        <taxon>Actinomycetota</taxon>
        <taxon>Actinomycetes</taxon>
        <taxon>Micrococcales</taxon>
        <taxon>Microbacteriaceae</taxon>
        <taxon>Microbacterium</taxon>
    </lineage>
</organism>
<name>A0ABP8ZXE3_9MICO</name>
<protein>
    <submittedName>
        <fullName evidence="2">Uncharacterized protein</fullName>
    </submittedName>
</protein>
<evidence type="ECO:0000256" key="1">
    <source>
        <dbReference type="SAM" id="Phobius"/>
    </source>
</evidence>
<dbReference type="RefSeq" id="WP_345436462.1">
    <property type="nucleotide sequence ID" value="NZ_BAABKO010000001.1"/>
</dbReference>
<keyword evidence="1" id="KW-0472">Membrane</keyword>
<feature type="transmembrane region" description="Helical" evidence="1">
    <location>
        <begin position="6"/>
        <end position="33"/>
    </location>
</feature>
<sequence length="41" mass="4277">MIDGALASHILAWVIGGVSIVAAVLITGAFFTLGRQNSYDK</sequence>
<proteinExistence type="predicted"/>
<keyword evidence="1" id="KW-0812">Transmembrane</keyword>
<keyword evidence="3" id="KW-1185">Reference proteome</keyword>